<feature type="compositionally biased region" description="Low complexity" evidence="1">
    <location>
        <begin position="553"/>
        <end position="563"/>
    </location>
</feature>
<evidence type="ECO:0000259" key="2">
    <source>
        <dbReference type="PROSITE" id="PS50020"/>
    </source>
</evidence>
<evidence type="ECO:0000313" key="3">
    <source>
        <dbReference type="EMBL" id="KAJ6256396.1"/>
    </source>
</evidence>
<feature type="region of interest" description="Disordered" evidence="1">
    <location>
        <begin position="684"/>
        <end position="774"/>
    </location>
</feature>
<reference evidence="3" key="1">
    <citation type="submission" date="2023-01" db="EMBL/GenBank/DDBJ databases">
        <title>The chitinases involved in constricting ring structure development in the nematode-trapping fungus Drechslerella dactyloides.</title>
        <authorList>
            <person name="Wang R."/>
            <person name="Zhang L."/>
            <person name="Tang P."/>
            <person name="Li S."/>
            <person name="Liang L."/>
        </authorList>
    </citation>
    <scope>NUCLEOTIDE SEQUENCE</scope>
    <source>
        <strain evidence="3">YMF1.00031</strain>
    </source>
</reference>
<sequence length="844" mass="91179">MTDKTDNTAYTHAALQPANDRPIPDGWRRGFDPVNRRYFYVDGKRRVSIIHPADLPAFHHPNTSNGGTAGTTGRKLEPVAEETEGTSDAENGEDNDTRSPPKTQLRHIWVKDPDGGGTHPPDTNAAPQPGTDVQTNATPPVETKRQPGVAFAKRPVVPELTPPLTPTSTTSPGLPLMPPRPAMPPTTTVPTNHSPRQGASTLSNTNKRPPAPPQGPTAYHRKSSPHSRQLPQGYNHGQQTPQRIIVVDRQGRRREMTVVDSKPQVQPENTAPHRKPDARAATVKYDRQTVLVPAGRRGSLSAGSTPTLATAQPILRETPATPTVAPQTTSGSETSTSQELESGSGSSDGTTEFPKQTESQRRQQVTVEKQISDDYARVVRYQLDRQISIMLQQRRAAAAAAKNKDTTVAPVQASQTVQTEHQSTVATQTSLPTSPSSIPGQIQTTPGSVTPPVQAPPAAPQAVTTPDSAPVTAATAVQTSPVVLSTPLLAPPATQTAAAPLQTATVAPPAPTVAAETPQPMTATTPPPVPPPRQAPSVQPVHVEQGTNIPPLQSGASQAQAQYQPFCQHQPAPRQPDIQPQPRCQYHHTLYQSQQRCQCQPRPSCQGVCTAQTPPPQPHCQFQAPSHSQSYYHHSYQPQPHLHLQPLLQPLLQPQLYQPPLSHPAAHPTSGSWVYLPAQPPTIPPTIPAPPPTAYSASPAAKPPPPPTTPSPPPKPAPPRQRAPPPPPPRRQSAYAAPPAPPPQYTQPPPPQYAHPPSPQDDPFEPALDLPDDDQEAYEAYLQSGYEYPQLQTTAYPQLQTTAYPQWPQRQYSVNGWGQPVRSRYGGGYYQPRRSWVRSAYYPP</sequence>
<keyword evidence="4" id="KW-1185">Reference proteome</keyword>
<feature type="compositionally biased region" description="Polar residues" evidence="1">
    <location>
        <begin position="353"/>
        <end position="369"/>
    </location>
</feature>
<proteinExistence type="predicted"/>
<feature type="compositionally biased region" description="Pro residues" evidence="1">
    <location>
        <begin position="738"/>
        <end position="760"/>
    </location>
</feature>
<feature type="domain" description="WW" evidence="2">
    <location>
        <begin position="21"/>
        <end position="54"/>
    </location>
</feature>
<accession>A0AAD6ISY7</accession>
<name>A0AAD6ISY7_DREDA</name>
<feature type="compositionally biased region" description="Low complexity" evidence="1">
    <location>
        <begin position="509"/>
        <end position="524"/>
    </location>
</feature>
<feature type="region of interest" description="Disordered" evidence="1">
    <location>
        <begin position="412"/>
        <end position="472"/>
    </location>
</feature>
<comment type="caution">
    <text evidence="3">The sequence shown here is derived from an EMBL/GenBank/DDBJ whole genome shotgun (WGS) entry which is preliminary data.</text>
</comment>
<dbReference type="EMBL" id="JAQGDS010000013">
    <property type="protein sequence ID" value="KAJ6256396.1"/>
    <property type="molecule type" value="Genomic_DNA"/>
</dbReference>
<feature type="compositionally biased region" description="Basic and acidic residues" evidence="1">
    <location>
        <begin position="22"/>
        <end position="32"/>
    </location>
</feature>
<gene>
    <name evidence="3" type="ORF">Dda_8896</name>
</gene>
<feature type="compositionally biased region" description="Polar residues" evidence="1">
    <location>
        <begin position="412"/>
        <end position="448"/>
    </location>
</feature>
<dbReference type="AlphaFoldDB" id="A0AAD6ISY7"/>
<feature type="region of interest" description="Disordered" evidence="1">
    <location>
        <begin position="1"/>
        <end position="32"/>
    </location>
</feature>
<feature type="compositionally biased region" description="Acidic residues" evidence="1">
    <location>
        <begin position="79"/>
        <end position="94"/>
    </location>
</feature>
<feature type="region of interest" description="Disordered" evidence="1">
    <location>
        <begin position="56"/>
        <end position="369"/>
    </location>
</feature>
<feature type="compositionally biased region" description="Pro residues" evidence="1">
    <location>
        <begin position="525"/>
        <end position="534"/>
    </location>
</feature>
<evidence type="ECO:0000313" key="4">
    <source>
        <dbReference type="Proteomes" id="UP001221413"/>
    </source>
</evidence>
<dbReference type="PROSITE" id="PS50020">
    <property type="entry name" value="WW_DOMAIN_2"/>
    <property type="match status" value="1"/>
</dbReference>
<feature type="compositionally biased region" description="Pro residues" evidence="1">
    <location>
        <begin position="701"/>
        <end position="730"/>
    </location>
</feature>
<protein>
    <recommendedName>
        <fullName evidence="2">WW domain-containing protein</fullName>
    </recommendedName>
</protein>
<dbReference type="Proteomes" id="UP001221413">
    <property type="component" value="Unassembled WGS sequence"/>
</dbReference>
<evidence type="ECO:0000256" key="1">
    <source>
        <dbReference type="SAM" id="MobiDB-lite"/>
    </source>
</evidence>
<dbReference type="InterPro" id="IPR001202">
    <property type="entry name" value="WW_dom"/>
</dbReference>
<feature type="compositionally biased region" description="Polar residues" evidence="1">
    <location>
        <begin position="192"/>
        <end position="207"/>
    </location>
</feature>
<feature type="compositionally biased region" description="Polar residues" evidence="1">
    <location>
        <begin position="301"/>
        <end position="310"/>
    </location>
</feature>
<feature type="compositionally biased region" description="Pro residues" evidence="1">
    <location>
        <begin position="684"/>
        <end position="693"/>
    </location>
</feature>
<feature type="compositionally biased region" description="Pro residues" evidence="1">
    <location>
        <begin position="175"/>
        <end position="184"/>
    </location>
</feature>
<feature type="region of interest" description="Disordered" evidence="1">
    <location>
        <begin position="509"/>
        <end position="563"/>
    </location>
</feature>
<feature type="compositionally biased region" description="Polar residues" evidence="1">
    <location>
        <begin position="226"/>
        <end position="242"/>
    </location>
</feature>
<organism evidence="3 4">
    <name type="scientific">Drechslerella dactyloides</name>
    <name type="common">Nematode-trapping fungus</name>
    <name type="synonym">Arthrobotrys dactyloides</name>
    <dbReference type="NCBI Taxonomy" id="74499"/>
    <lineage>
        <taxon>Eukaryota</taxon>
        <taxon>Fungi</taxon>
        <taxon>Dikarya</taxon>
        <taxon>Ascomycota</taxon>
        <taxon>Pezizomycotina</taxon>
        <taxon>Orbiliomycetes</taxon>
        <taxon>Orbiliales</taxon>
        <taxon>Orbiliaceae</taxon>
        <taxon>Drechslerella</taxon>
    </lineage>
</organism>
<feature type="compositionally biased region" description="Low complexity" evidence="1">
    <location>
        <begin position="318"/>
        <end position="352"/>
    </location>
</feature>